<dbReference type="Gene3D" id="2.60.120.260">
    <property type="entry name" value="Galactose-binding domain-like"/>
    <property type="match status" value="2"/>
</dbReference>
<sequence length="506" mass="53923">MSLAGWDFTIADSASYISYLPHGDGGLFNQTLTSWQPYYAASGGFCTDGGNDASGPSSHLTSLYGASLGFEFYGSALQLYGTANCSYDVTVDSTTHFNLSLGDGELLYSNDALSPQLHYVNLTVFPEANKGQVAAFSYANITIPFLAGSGVPNEIFYDNADTSVMHYSGNWSIASDPNVPNSTHPAAYHQTSTYNSSMSMEFVGEAVAVSGFRDWGDWVYTIVLDGNSQSYNGSTMWKIPDALLFFAAGLDPNKTHTLDIVHSSFNGSNLRLNSVVAYTLNATGHEPTSNATGNTPTTAPYVFLCYDDWIMSDTAPSLATNTVSGTSTVPSSKGPNEGLIAGATIGATGGLAILAMVLTWLLRRRRSRPNEQPKNVAPYSTLAHASARRADRIVAGAFYPLTRESSLEEGVCEVEPTHEKSDLAHPTHAAAQQDAPSVSPPATSVAPQSSRPSLHASDLARGAPATAVGQPTWDMNRLAELIAERIDQQRSTPASYTDAPPPEYCN</sequence>
<dbReference type="HOGENOM" id="CLU_584085_0_0_1"/>
<name>J4IAX5_9APHY</name>
<dbReference type="GeneID" id="24098582"/>
<evidence type="ECO:0000313" key="7">
    <source>
        <dbReference type="EMBL" id="CCM03671.1"/>
    </source>
</evidence>
<keyword evidence="4 6" id="KW-0472">Membrane</keyword>
<accession>J4IAX5</accession>
<dbReference type="EMBL" id="HE797122">
    <property type="protein sequence ID" value="CCM03671.1"/>
    <property type="molecule type" value="Genomic_DNA"/>
</dbReference>
<dbReference type="GO" id="GO:0016020">
    <property type="term" value="C:membrane"/>
    <property type="evidence" value="ECO:0007669"/>
    <property type="project" value="UniProtKB-SubCell"/>
</dbReference>
<evidence type="ECO:0000256" key="1">
    <source>
        <dbReference type="ARBA" id="ARBA00004167"/>
    </source>
</evidence>
<feature type="region of interest" description="Disordered" evidence="5">
    <location>
        <begin position="410"/>
        <end position="506"/>
    </location>
</feature>
<dbReference type="AlphaFoldDB" id="J4IAX5"/>
<dbReference type="STRING" id="599839.J4IAX5"/>
<dbReference type="InParanoid" id="J4IAX5"/>
<evidence type="ECO:0000256" key="5">
    <source>
        <dbReference type="SAM" id="MobiDB-lite"/>
    </source>
</evidence>
<evidence type="ECO:0000256" key="3">
    <source>
        <dbReference type="ARBA" id="ARBA00022989"/>
    </source>
</evidence>
<dbReference type="RefSeq" id="XP_012182954.1">
    <property type="nucleotide sequence ID" value="XM_012327564.1"/>
</dbReference>
<gene>
    <name evidence="7" type="ORF">FIBRA_05815</name>
</gene>
<dbReference type="PANTHER" id="PTHR15549:SF26">
    <property type="entry name" value="AXIAL BUDDING PATTERN PROTEIN 2-RELATED"/>
    <property type="match status" value="1"/>
</dbReference>
<dbReference type="PANTHER" id="PTHR15549">
    <property type="entry name" value="PAIRED IMMUNOGLOBULIN-LIKE TYPE 2 RECEPTOR"/>
    <property type="match status" value="1"/>
</dbReference>
<evidence type="ECO:0000256" key="4">
    <source>
        <dbReference type="ARBA" id="ARBA00023136"/>
    </source>
</evidence>
<dbReference type="Proteomes" id="UP000006352">
    <property type="component" value="Unassembled WGS sequence"/>
</dbReference>
<dbReference type="GO" id="GO:0071944">
    <property type="term" value="C:cell periphery"/>
    <property type="evidence" value="ECO:0007669"/>
    <property type="project" value="UniProtKB-ARBA"/>
</dbReference>
<keyword evidence="2 6" id="KW-0812">Transmembrane</keyword>
<feature type="transmembrane region" description="Helical" evidence="6">
    <location>
        <begin position="339"/>
        <end position="362"/>
    </location>
</feature>
<proteinExistence type="predicted"/>
<evidence type="ECO:0000256" key="2">
    <source>
        <dbReference type="ARBA" id="ARBA00022692"/>
    </source>
</evidence>
<reference evidence="7 8" key="1">
    <citation type="journal article" date="2012" name="Appl. Environ. Microbiol.">
        <title>Short-read sequencing for genomic analysis of the brown rot fungus Fibroporia radiculosa.</title>
        <authorList>
            <person name="Tang J.D."/>
            <person name="Perkins A.D."/>
            <person name="Sonstegard T.S."/>
            <person name="Schroeder S.G."/>
            <person name="Burgess S.C."/>
            <person name="Diehl S.V."/>
        </authorList>
    </citation>
    <scope>NUCLEOTIDE SEQUENCE [LARGE SCALE GENOMIC DNA]</scope>
    <source>
        <strain evidence="7 8">TFFH 294</strain>
    </source>
</reference>
<feature type="compositionally biased region" description="Low complexity" evidence="5">
    <location>
        <begin position="435"/>
        <end position="450"/>
    </location>
</feature>
<keyword evidence="3 6" id="KW-1133">Transmembrane helix</keyword>
<comment type="subcellular location">
    <subcellularLocation>
        <location evidence="1">Membrane</location>
        <topology evidence="1">Single-pass membrane protein</topology>
    </subcellularLocation>
</comment>
<keyword evidence="8" id="KW-1185">Reference proteome</keyword>
<organism evidence="7 8">
    <name type="scientific">Fibroporia radiculosa</name>
    <dbReference type="NCBI Taxonomy" id="599839"/>
    <lineage>
        <taxon>Eukaryota</taxon>
        <taxon>Fungi</taxon>
        <taxon>Dikarya</taxon>
        <taxon>Basidiomycota</taxon>
        <taxon>Agaricomycotina</taxon>
        <taxon>Agaricomycetes</taxon>
        <taxon>Polyporales</taxon>
        <taxon>Fibroporiaceae</taxon>
        <taxon>Fibroporia</taxon>
    </lineage>
</organism>
<protein>
    <submittedName>
        <fullName evidence="7">Uncharacterized protein</fullName>
    </submittedName>
</protein>
<dbReference type="OrthoDB" id="2576334at2759"/>
<evidence type="ECO:0000256" key="6">
    <source>
        <dbReference type="SAM" id="Phobius"/>
    </source>
</evidence>
<dbReference type="InterPro" id="IPR051694">
    <property type="entry name" value="Immunoregulatory_rcpt-like"/>
</dbReference>
<feature type="compositionally biased region" description="Basic and acidic residues" evidence="5">
    <location>
        <begin position="415"/>
        <end position="425"/>
    </location>
</feature>
<evidence type="ECO:0000313" key="8">
    <source>
        <dbReference type="Proteomes" id="UP000006352"/>
    </source>
</evidence>